<reference evidence="1" key="1">
    <citation type="submission" date="2017-12" db="EMBL/GenBank/DDBJ databases">
        <title>Gene loss provides genomic basis for host adaptation in cereal stripe rust fungi.</title>
        <authorList>
            <person name="Xia C."/>
        </authorList>
    </citation>
    <scope>NUCLEOTIDE SEQUENCE [LARGE SCALE GENOMIC DNA]</scope>
    <source>
        <strain evidence="1">93-210</strain>
    </source>
</reference>
<evidence type="ECO:0000313" key="2">
    <source>
        <dbReference type="Proteomes" id="UP000239156"/>
    </source>
</evidence>
<evidence type="ECO:0000313" key="1">
    <source>
        <dbReference type="EMBL" id="POW05090.1"/>
    </source>
</evidence>
<accession>A0A2S4V6L2</accession>
<organism evidence="1 2">
    <name type="scientific">Puccinia striiformis</name>
    <dbReference type="NCBI Taxonomy" id="27350"/>
    <lineage>
        <taxon>Eukaryota</taxon>
        <taxon>Fungi</taxon>
        <taxon>Dikarya</taxon>
        <taxon>Basidiomycota</taxon>
        <taxon>Pucciniomycotina</taxon>
        <taxon>Pucciniomycetes</taxon>
        <taxon>Pucciniales</taxon>
        <taxon>Pucciniaceae</taxon>
        <taxon>Puccinia</taxon>
    </lineage>
</organism>
<feature type="non-terminal residue" evidence="1">
    <location>
        <position position="98"/>
    </location>
</feature>
<gene>
    <name evidence="1" type="ORF">PSTT_09955</name>
</gene>
<feature type="non-terminal residue" evidence="1">
    <location>
        <position position="1"/>
    </location>
</feature>
<keyword evidence="2" id="KW-1185">Reference proteome</keyword>
<name>A0A2S4V6L2_9BASI</name>
<protein>
    <submittedName>
        <fullName evidence="1">Uncharacterized protein</fullName>
    </submittedName>
</protein>
<sequence>LSEGTGVCFPNFCVFTLYPTCHPAAKHPVSKDRHEACVLHEDAKGIQSCRHKYIFSTSGTIICLSFSTSHKQVQKTIVVLQERIRFFSDCSQKLPNQS</sequence>
<dbReference type="AlphaFoldDB" id="A0A2S4V6L2"/>
<dbReference type="Proteomes" id="UP000239156">
    <property type="component" value="Unassembled WGS sequence"/>
</dbReference>
<dbReference type="EMBL" id="PKSL01000103">
    <property type="protein sequence ID" value="POW05090.1"/>
    <property type="molecule type" value="Genomic_DNA"/>
</dbReference>
<comment type="caution">
    <text evidence="1">The sequence shown here is derived from an EMBL/GenBank/DDBJ whole genome shotgun (WGS) entry which is preliminary data.</text>
</comment>
<dbReference type="VEuPathDB" id="FungiDB:PSTT_09955"/>
<proteinExistence type="predicted"/>